<dbReference type="InterPro" id="IPR001965">
    <property type="entry name" value="Znf_PHD"/>
</dbReference>
<dbReference type="InterPro" id="IPR011011">
    <property type="entry name" value="Znf_FYVE_PHD"/>
</dbReference>
<dbReference type="InterPro" id="IPR050701">
    <property type="entry name" value="Histone_Mod_Regulator"/>
</dbReference>
<evidence type="ECO:0000313" key="7">
    <source>
        <dbReference type="EMBL" id="KAJ2689092.1"/>
    </source>
</evidence>
<organism evidence="7 8">
    <name type="scientific">Coemansia spiralis</name>
    <dbReference type="NCBI Taxonomy" id="417178"/>
    <lineage>
        <taxon>Eukaryota</taxon>
        <taxon>Fungi</taxon>
        <taxon>Fungi incertae sedis</taxon>
        <taxon>Zoopagomycota</taxon>
        <taxon>Kickxellomycotina</taxon>
        <taxon>Kickxellomycetes</taxon>
        <taxon>Kickxellales</taxon>
        <taxon>Kickxellaceae</taxon>
        <taxon>Coemansia</taxon>
    </lineage>
</organism>
<dbReference type="Proteomes" id="UP001151516">
    <property type="component" value="Unassembled WGS sequence"/>
</dbReference>
<keyword evidence="3" id="KW-0862">Zinc</keyword>
<feature type="compositionally biased region" description="Polar residues" evidence="5">
    <location>
        <begin position="880"/>
        <end position="900"/>
    </location>
</feature>
<feature type="compositionally biased region" description="Acidic residues" evidence="5">
    <location>
        <begin position="113"/>
        <end position="137"/>
    </location>
</feature>
<evidence type="ECO:0000256" key="2">
    <source>
        <dbReference type="ARBA" id="ARBA00022771"/>
    </source>
</evidence>
<dbReference type="InterPro" id="IPR019786">
    <property type="entry name" value="Zinc_finger_PHD-type_CS"/>
</dbReference>
<dbReference type="PROSITE" id="PS50016">
    <property type="entry name" value="ZF_PHD_2"/>
    <property type="match status" value="1"/>
</dbReference>
<dbReference type="SMART" id="SM00249">
    <property type="entry name" value="PHD"/>
    <property type="match status" value="2"/>
</dbReference>
<proteinExistence type="predicted"/>
<feature type="compositionally biased region" description="Polar residues" evidence="5">
    <location>
        <begin position="27"/>
        <end position="39"/>
    </location>
</feature>
<dbReference type="SUPFAM" id="SSF57903">
    <property type="entry name" value="FYVE/PHD zinc finger"/>
    <property type="match status" value="1"/>
</dbReference>
<dbReference type="InterPro" id="IPR013083">
    <property type="entry name" value="Znf_RING/FYVE/PHD"/>
</dbReference>
<dbReference type="PANTHER" id="PTHR13793:SF107">
    <property type="entry name" value="BROMODOMAIN-CONTAINING PROTEIN HOMOLOG"/>
    <property type="match status" value="1"/>
</dbReference>
<dbReference type="Pfam" id="PF13832">
    <property type="entry name" value="zf-HC5HC2H_2"/>
    <property type="match status" value="1"/>
</dbReference>
<dbReference type="Gene3D" id="3.30.40.10">
    <property type="entry name" value="Zinc/RING finger domain, C3HC4 (zinc finger)"/>
    <property type="match status" value="2"/>
</dbReference>
<feature type="compositionally biased region" description="Polar residues" evidence="5">
    <location>
        <begin position="808"/>
        <end position="817"/>
    </location>
</feature>
<reference evidence="7" key="1">
    <citation type="submission" date="2022-07" db="EMBL/GenBank/DDBJ databases">
        <title>Phylogenomic reconstructions and comparative analyses of Kickxellomycotina fungi.</title>
        <authorList>
            <person name="Reynolds N.K."/>
            <person name="Stajich J.E."/>
            <person name="Barry K."/>
            <person name="Grigoriev I.V."/>
            <person name="Crous P."/>
            <person name="Smith M.E."/>
        </authorList>
    </citation>
    <scope>NUCLEOTIDE SEQUENCE</scope>
    <source>
        <strain evidence="7">CBS 109367</strain>
    </source>
</reference>
<sequence length="1058" mass="112504">MTQATGTPTPKPRPEVVATATTTASAQSPPEEQAVTKTNPPSPHKPDTAGPSSQTSGLPGDKPASPQATESTQPVESTQATEPVQPTQHTKTDQPTEPAQPTEPSEAAKSDDGESMAEEEAKEDADSAGDDDDDGDDDGETCAVCHTGHSGPGNFIVICEGKCELSFHQKCYGIADIPPGDEPWYCDWCAGGNKTHFGKQLYCCHYKSDKATRFLNVVGKEGEQHYVHIQCAAWNPDIDTSHLPFTTTLRKVKASWSKCILCSGRFGYQLHCAHVENGNPCQAAFHPMCAFRHGFLPPPSDYQAKYEICYCPDHAADSEVTASAKDGAGPSAEDGRVATSNEDQLARRRTLPSYFSTGAHPNSDAQRENVRLSTAQEWPTKRRYRTSRLDSREPPPSKPPASAVGVVGHLPLSLDDDISDATRSAVSLSGTAATSITPDRRNRGRPRRRQSSMDVDSNSEAATSRKTSVSISIPTSSVIEGEESVTGSDRVGAPPTRSSSHRRSLTRDANSDAQGNSTLRSGAPSIEKGSQKSPVTPKLKLSLSRAAEAAGPSNKQPGASEAANDFVAKGAQPASAGAATVPLPVAGSVAAQLPSAGALSAQSASLLNSNGDQISPYAAFVKRPNIRIKPFSQASSMSPTSGVSPGTHPYSAGNRGYTSLLAPAGLHARPSPAAALSDDQATMLKESHFMLQKYGDMLGDMSNMIRGISIMPAPRTYEPMNVASSMSAPVPNGMGPPVAFRGPPMMLPQQIPPYHPYARPPPPPPAQAQFRMPVAGTFPVRPMPPSFPSAHTIHLPQTTAPFRPPYVPNTSAPQQGQLLRHSTPPVAELPPPPFPQASSDHAFTATMPSSGPQDIAPWAGSPASGNSRGKRKRATPPSDHYSNGSDSSWPACSRQRQNASPAPYSYSPMDSPAFLADPNRRVYPQGTNNMLKEPAGAISDSVRRPFTRSTCIQAGSTLLNYANPLVDMEIEMEELKDNIIYLIQGINMPQALLDTMMPSASPDAASDASTNPENQDRIVALGLLTEELQKIGKLTKFNVADYVGVLVDAMQAMKRSKK</sequence>
<dbReference type="AlphaFoldDB" id="A0A9W8L478"/>
<dbReference type="CDD" id="cd15571">
    <property type="entry name" value="ePHD"/>
    <property type="match status" value="1"/>
</dbReference>
<feature type="compositionally biased region" description="Polar residues" evidence="5">
    <location>
        <begin position="511"/>
        <end position="520"/>
    </location>
</feature>
<evidence type="ECO:0000256" key="3">
    <source>
        <dbReference type="ARBA" id="ARBA00022833"/>
    </source>
</evidence>
<protein>
    <recommendedName>
        <fullName evidence="6">PHD-type domain-containing protein</fullName>
    </recommendedName>
</protein>
<dbReference type="EMBL" id="JANBTX010000032">
    <property type="protein sequence ID" value="KAJ2689092.1"/>
    <property type="molecule type" value="Genomic_DNA"/>
</dbReference>
<evidence type="ECO:0000313" key="8">
    <source>
        <dbReference type="Proteomes" id="UP001151516"/>
    </source>
</evidence>
<feature type="region of interest" description="Disordered" evidence="5">
    <location>
        <begin position="423"/>
        <end position="560"/>
    </location>
</feature>
<dbReference type="PROSITE" id="PS01359">
    <property type="entry name" value="ZF_PHD_1"/>
    <property type="match status" value="1"/>
</dbReference>
<feature type="region of interest" description="Disordered" evidence="5">
    <location>
        <begin position="1"/>
        <end position="137"/>
    </location>
</feature>
<dbReference type="GO" id="GO:0008270">
    <property type="term" value="F:zinc ion binding"/>
    <property type="evidence" value="ECO:0007669"/>
    <property type="project" value="UniProtKB-KW"/>
</dbReference>
<evidence type="ECO:0000259" key="6">
    <source>
        <dbReference type="PROSITE" id="PS50016"/>
    </source>
</evidence>
<evidence type="ECO:0000256" key="4">
    <source>
        <dbReference type="PROSITE-ProRule" id="PRU00146"/>
    </source>
</evidence>
<feature type="compositionally biased region" description="Polar residues" evidence="5">
    <location>
        <begin position="66"/>
        <end position="103"/>
    </location>
</feature>
<feature type="region of interest" description="Disordered" evidence="5">
    <location>
        <begin position="791"/>
        <end position="917"/>
    </location>
</feature>
<name>A0A9W8L478_9FUNG</name>
<evidence type="ECO:0000256" key="1">
    <source>
        <dbReference type="ARBA" id="ARBA00022723"/>
    </source>
</evidence>
<comment type="caution">
    <text evidence="7">The sequence shown here is derived from an EMBL/GenBank/DDBJ whole genome shotgun (WGS) entry which is preliminary data.</text>
</comment>
<feature type="compositionally biased region" description="Low complexity" evidence="5">
    <location>
        <begin position="467"/>
        <end position="479"/>
    </location>
</feature>
<feature type="compositionally biased region" description="Polar residues" evidence="5">
    <location>
        <begin position="836"/>
        <end position="852"/>
    </location>
</feature>
<dbReference type="GO" id="GO:0006357">
    <property type="term" value="P:regulation of transcription by RNA polymerase II"/>
    <property type="evidence" value="ECO:0007669"/>
    <property type="project" value="TreeGrafter"/>
</dbReference>
<feature type="region of interest" description="Disordered" evidence="5">
    <location>
        <begin position="321"/>
        <end position="406"/>
    </location>
</feature>
<evidence type="ECO:0000256" key="5">
    <source>
        <dbReference type="SAM" id="MobiDB-lite"/>
    </source>
</evidence>
<keyword evidence="2 4" id="KW-0863">Zinc-finger</keyword>
<feature type="domain" description="PHD-type" evidence="6">
    <location>
        <begin position="139"/>
        <end position="192"/>
    </location>
</feature>
<keyword evidence="8" id="KW-1185">Reference proteome</keyword>
<accession>A0A9W8L478</accession>
<keyword evidence="1" id="KW-0479">Metal-binding</keyword>
<dbReference type="Pfam" id="PF13831">
    <property type="entry name" value="PHD_2"/>
    <property type="match status" value="1"/>
</dbReference>
<gene>
    <name evidence="7" type="ORF">IWW39_001731</name>
</gene>
<feature type="compositionally biased region" description="Polar residues" evidence="5">
    <location>
        <begin position="423"/>
        <end position="437"/>
    </location>
</feature>
<feature type="compositionally biased region" description="Polar residues" evidence="5">
    <location>
        <begin position="353"/>
        <end position="364"/>
    </location>
</feature>
<dbReference type="PANTHER" id="PTHR13793">
    <property type="entry name" value="PHD FINGER PROTEINS"/>
    <property type="match status" value="1"/>
</dbReference>
<dbReference type="OrthoDB" id="5588138at2759"/>
<dbReference type="CDD" id="cd15492">
    <property type="entry name" value="PHD_BRPF_JADE_like"/>
    <property type="match status" value="1"/>
</dbReference>
<dbReference type="InterPro" id="IPR019787">
    <property type="entry name" value="Znf_PHD-finger"/>
</dbReference>
<feature type="compositionally biased region" description="Polar residues" evidence="5">
    <location>
        <begin position="452"/>
        <end position="466"/>
    </location>
</feature>